<organism evidence="1 2">
    <name type="scientific">Mycobacterium parascrofulaceum ATCC BAA-614</name>
    <dbReference type="NCBI Taxonomy" id="525368"/>
    <lineage>
        <taxon>Bacteria</taxon>
        <taxon>Bacillati</taxon>
        <taxon>Actinomycetota</taxon>
        <taxon>Actinomycetes</taxon>
        <taxon>Mycobacteriales</taxon>
        <taxon>Mycobacteriaceae</taxon>
        <taxon>Mycobacterium</taxon>
        <taxon>Mycobacterium simiae complex</taxon>
    </lineage>
</organism>
<name>D5PJP4_9MYCO</name>
<gene>
    <name evidence="1" type="ORF">HMPREF0591_6388</name>
</gene>
<protein>
    <submittedName>
        <fullName evidence="1">Uncharacterized protein</fullName>
    </submittedName>
</protein>
<evidence type="ECO:0000313" key="2">
    <source>
        <dbReference type="Proteomes" id="UP000003653"/>
    </source>
</evidence>
<keyword evidence="2" id="KW-1185">Reference proteome</keyword>
<dbReference type="HOGENOM" id="CLU_2058800_0_0_11"/>
<reference evidence="1 2" key="1">
    <citation type="submission" date="2010-04" db="EMBL/GenBank/DDBJ databases">
        <authorList>
            <person name="Muzny D."/>
            <person name="Qin X."/>
            <person name="Deng J."/>
            <person name="Jiang H."/>
            <person name="Liu Y."/>
            <person name="Qu J."/>
            <person name="Song X.-Z."/>
            <person name="Zhang L."/>
            <person name="Thornton R."/>
            <person name="Coyle M."/>
            <person name="Francisco L."/>
            <person name="Jackson L."/>
            <person name="Javaid M."/>
            <person name="Korchina V."/>
            <person name="Kovar C."/>
            <person name="Mata R."/>
            <person name="Mathew T."/>
            <person name="Ngo R."/>
            <person name="Nguyen L."/>
            <person name="Nguyen N."/>
            <person name="Okwuonu G."/>
            <person name="Ongeri F."/>
            <person name="Pham C."/>
            <person name="Simmons D."/>
            <person name="Wilczek-Boney K."/>
            <person name="Hale W."/>
            <person name="Jakkamsetti A."/>
            <person name="Pham P."/>
            <person name="Ruth R."/>
            <person name="San Lucas F."/>
            <person name="Warren J."/>
            <person name="Zhang J."/>
            <person name="Zhao Z."/>
            <person name="Zhou C."/>
            <person name="Zhu D."/>
            <person name="Lee S."/>
            <person name="Bess C."/>
            <person name="Blankenburg K."/>
            <person name="Forbes L."/>
            <person name="Fu Q."/>
            <person name="Gubbala S."/>
            <person name="Hirani K."/>
            <person name="Jayaseelan J.C."/>
            <person name="Lara F."/>
            <person name="Munidasa M."/>
            <person name="Palculict T."/>
            <person name="Patil S."/>
            <person name="Pu L.-L."/>
            <person name="Saada N."/>
            <person name="Tang L."/>
            <person name="Weissenberger G."/>
            <person name="Zhu Y."/>
            <person name="Hemphill L."/>
            <person name="Shang Y."/>
            <person name="Youmans B."/>
            <person name="Ayvaz T."/>
            <person name="Ross M."/>
            <person name="Santibanez J."/>
            <person name="Aqrawi P."/>
            <person name="Gross S."/>
            <person name="Joshi V."/>
            <person name="Fowler G."/>
            <person name="Nazareth L."/>
            <person name="Reid J."/>
            <person name="Worley K."/>
            <person name="Petrosino J."/>
            <person name="Highlander S."/>
            <person name="Gibbs R."/>
        </authorList>
    </citation>
    <scope>NUCLEOTIDE SEQUENCE [LARGE SCALE GENOMIC DNA]</scope>
    <source>
        <strain evidence="1 2">ATCC BAA-614</strain>
    </source>
</reference>
<evidence type="ECO:0000313" key="1">
    <source>
        <dbReference type="EMBL" id="EFG73701.1"/>
    </source>
</evidence>
<proteinExistence type="predicted"/>
<comment type="caution">
    <text evidence="1">The sequence shown here is derived from an EMBL/GenBank/DDBJ whole genome shotgun (WGS) entry which is preliminary data.</text>
</comment>
<accession>D5PJP4</accession>
<dbReference type="Proteomes" id="UP000003653">
    <property type="component" value="Unassembled WGS sequence"/>
</dbReference>
<dbReference type="AlphaFoldDB" id="D5PJP4"/>
<dbReference type="EMBL" id="ADNV01000401">
    <property type="protein sequence ID" value="EFG73701.1"/>
    <property type="molecule type" value="Genomic_DNA"/>
</dbReference>
<dbReference type="RefSeq" id="WP_007171582.1">
    <property type="nucleotide sequence ID" value="NZ_GG770558.1"/>
</dbReference>
<sequence>MPRVSNDARPDRDDLVVTSYLTGRSFRAIGRDPRFQLSDRGARLAVRRGLVTSPPPKHLLERLMADAYQGSVRGDVRAKEQLRRLQRLIDGGGVRGARTPVRGACPECGCTHKHRRRCA</sequence>